<dbReference type="RefSeq" id="WP_024396826.1">
    <property type="nucleotide sequence ID" value="NZ_WNXH01000022.1"/>
</dbReference>
<dbReference type="PROSITE" id="PS50928">
    <property type="entry name" value="ABC_TM1"/>
    <property type="match status" value="1"/>
</dbReference>
<keyword evidence="8 10" id="KW-0472">Membrane</keyword>
<keyword evidence="4 10" id="KW-0812">Transmembrane</keyword>
<dbReference type="GO" id="GO:0005886">
    <property type="term" value="C:plasma membrane"/>
    <property type="evidence" value="ECO:0007669"/>
    <property type="project" value="UniProtKB-SubCell"/>
</dbReference>
<feature type="transmembrane region" description="Helical" evidence="10">
    <location>
        <begin position="144"/>
        <end position="169"/>
    </location>
</feature>
<evidence type="ECO:0000256" key="1">
    <source>
        <dbReference type="ARBA" id="ARBA00004651"/>
    </source>
</evidence>
<comment type="subcellular location">
    <subcellularLocation>
        <location evidence="1 10">Cell membrane</location>
        <topology evidence="1 10">Multi-pass membrane protein</topology>
    </subcellularLocation>
</comment>
<sequence>MTEQRKTFTLVGAGSSDSQEKIEKPALSFMQDAWRRLKKNKLAVVSLWFIGFLLVFAIGSTFVVSTKSANKFNSEQVEIYRNLPPKISDNLPFWNGSIVYSGNTEANDAYADQSVPEGVKFILGTDNLGRSIAKRVTVGIRISLLIAVIATLIDLVIGVTYGLISGFSGGKVDTIMQRVIEVISSIPNLVIVTMLGLLLGNGVTSIIISIAIVGWTSMARQVRNLTLSYKERDFVLASRALGESNLKIAFKHVLPNISGIIIVQIMMTVPSAIMYESVLSAINLGVKPPTASLGSLITDAQENLQYYPYQVMIPAAALVLISLAFILLGDGLRDAFDPKSSAD</sequence>
<dbReference type="PANTHER" id="PTHR43386">
    <property type="entry name" value="OLIGOPEPTIDE TRANSPORT SYSTEM PERMEASE PROTEIN APPC"/>
    <property type="match status" value="1"/>
</dbReference>
<proteinExistence type="inferred from homology"/>
<keyword evidence="2 10" id="KW-0813">Transport</keyword>
<organism evidence="13 14">
    <name type="scientific">Streptococcus suis</name>
    <dbReference type="NCBI Taxonomy" id="1307"/>
    <lineage>
        <taxon>Bacteria</taxon>
        <taxon>Bacillati</taxon>
        <taxon>Bacillota</taxon>
        <taxon>Bacilli</taxon>
        <taxon>Lactobacillales</taxon>
        <taxon>Streptococcaceae</taxon>
        <taxon>Streptococcus</taxon>
    </lineage>
</organism>
<dbReference type="AlphaFoldDB" id="A0A6L8MZR2"/>
<evidence type="ECO:0000256" key="10">
    <source>
        <dbReference type="RuleBase" id="RU363032"/>
    </source>
</evidence>
<dbReference type="SUPFAM" id="SSF161098">
    <property type="entry name" value="MetI-like"/>
    <property type="match status" value="1"/>
</dbReference>
<keyword evidence="7 10" id="KW-1133">Transmembrane helix</keyword>
<dbReference type="EMBL" id="WNXH01000022">
    <property type="protein sequence ID" value="MYN70620.1"/>
    <property type="molecule type" value="Genomic_DNA"/>
</dbReference>
<comment type="similarity">
    <text evidence="9">Belongs to the binding-protein-dependent transport system permease family. OppBC subfamily.</text>
</comment>
<reference evidence="12" key="2">
    <citation type="submission" date="2022-07" db="EMBL/GenBank/DDBJ databases">
        <title>Whole Genome Sequencing of Streptococcus suis.</title>
        <authorList>
            <person name="Dai X."/>
            <person name="Huang J."/>
            <person name="Wang L."/>
        </authorList>
    </citation>
    <scope>NUCLEOTIDE SEQUENCE</scope>
    <source>
        <strain evidence="12">SFB2</strain>
    </source>
</reference>
<keyword evidence="6" id="KW-0653">Protein transport</keyword>
<feature type="transmembrane region" description="Helical" evidence="10">
    <location>
        <begin position="253"/>
        <end position="275"/>
    </location>
</feature>
<feature type="transmembrane region" description="Helical" evidence="10">
    <location>
        <begin position="42"/>
        <end position="64"/>
    </location>
</feature>
<protein>
    <submittedName>
        <fullName evidence="12 13">ABC transporter permease</fullName>
    </submittedName>
</protein>
<dbReference type="Proteomes" id="UP000483765">
    <property type="component" value="Unassembled WGS sequence"/>
</dbReference>
<evidence type="ECO:0000256" key="3">
    <source>
        <dbReference type="ARBA" id="ARBA00022475"/>
    </source>
</evidence>
<gene>
    <name evidence="13" type="ORF">GLP18_10450</name>
    <name evidence="12" type="ORF">NOL15_07270</name>
</gene>
<feature type="transmembrane region" description="Helical" evidence="10">
    <location>
        <begin position="189"/>
        <end position="215"/>
    </location>
</feature>
<evidence type="ECO:0000256" key="2">
    <source>
        <dbReference type="ARBA" id="ARBA00022448"/>
    </source>
</evidence>
<dbReference type="CDD" id="cd06261">
    <property type="entry name" value="TM_PBP2"/>
    <property type="match status" value="1"/>
</dbReference>
<evidence type="ECO:0000259" key="11">
    <source>
        <dbReference type="PROSITE" id="PS50928"/>
    </source>
</evidence>
<name>A0A6L8MZR2_STRSU</name>
<reference evidence="13 14" key="1">
    <citation type="submission" date="2019-11" db="EMBL/GenBank/DDBJ databases">
        <title>Divergent Streptococcus suis from cattle.</title>
        <authorList>
            <person name="Williamson C."/>
        </authorList>
    </citation>
    <scope>NUCLEOTIDE SEQUENCE [LARGE SCALE GENOMIC DNA]</scope>
    <source>
        <strain evidence="13 14">10-36905</strain>
    </source>
</reference>
<evidence type="ECO:0000256" key="4">
    <source>
        <dbReference type="ARBA" id="ARBA00022692"/>
    </source>
</evidence>
<dbReference type="Pfam" id="PF00528">
    <property type="entry name" value="BPD_transp_1"/>
    <property type="match status" value="1"/>
</dbReference>
<feature type="domain" description="ABC transmembrane type-1" evidence="11">
    <location>
        <begin position="140"/>
        <end position="329"/>
    </location>
</feature>
<evidence type="ECO:0000313" key="12">
    <source>
        <dbReference type="EMBL" id="MDG4512640.1"/>
    </source>
</evidence>
<evidence type="ECO:0000256" key="8">
    <source>
        <dbReference type="ARBA" id="ARBA00023136"/>
    </source>
</evidence>
<evidence type="ECO:0000313" key="13">
    <source>
        <dbReference type="EMBL" id="MYN70620.1"/>
    </source>
</evidence>
<dbReference type="PANTHER" id="PTHR43386:SF24">
    <property type="entry name" value="OLIGOPEPTIDE TRANSPORT SYSTEM PERMEASE PROTEIN AMID"/>
    <property type="match status" value="1"/>
</dbReference>
<dbReference type="GO" id="GO:0055085">
    <property type="term" value="P:transmembrane transport"/>
    <property type="evidence" value="ECO:0007669"/>
    <property type="project" value="InterPro"/>
</dbReference>
<accession>A0A6L8MZR2</accession>
<dbReference type="InterPro" id="IPR025966">
    <property type="entry name" value="OppC_N"/>
</dbReference>
<dbReference type="InterPro" id="IPR000515">
    <property type="entry name" value="MetI-like"/>
</dbReference>
<dbReference type="InterPro" id="IPR050366">
    <property type="entry name" value="BP-dependent_transpt_permease"/>
</dbReference>
<evidence type="ECO:0000256" key="6">
    <source>
        <dbReference type="ARBA" id="ARBA00022927"/>
    </source>
</evidence>
<dbReference type="EMBL" id="JANFML010000021">
    <property type="protein sequence ID" value="MDG4512640.1"/>
    <property type="molecule type" value="Genomic_DNA"/>
</dbReference>
<dbReference type="GO" id="GO:0015833">
    <property type="term" value="P:peptide transport"/>
    <property type="evidence" value="ECO:0007669"/>
    <property type="project" value="UniProtKB-KW"/>
</dbReference>
<feature type="transmembrane region" description="Helical" evidence="10">
    <location>
        <begin position="311"/>
        <end position="329"/>
    </location>
</feature>
<dbReference type="InterPro" id="IPR035906">
    <property type="entry name" value="MetI-like_sf"/>
</dbReference>
<evidence type="ECO:0000256" key="7">
    <source>
        <dbReference type="ARBA" id="ARBA00022989"/>
    </source>
</evidence>
<evidence type="ECO:0000256" key="9">
    <source>
        <dbReference type="ARBA" id="ARBA00024202"/>
    </source>
</evidence>
<evidence type="ECO:0000256" key="5">
    <source>
        <dbReference type="ARBA" id="ARBA00022856"/>
    </source>
</evidence>
<comment type="caution">
    <text evidence="13">The sequence shown here is derived from an EMBL/GenBank/DDBJ whole genome shotgun (WGS) entry which is preliminary data.</text>
</comment>
<keyword evidence="5" id="KW-0571">Peptide transport</keyword>
<dbReference type="Proteomes" id="UP001152879">
    <property type="component" value="Unassembled WGS sequence"/>
</dbReference>
<dbReference type="Gene3D" id="1.10.3720.10">
    <property type="entry name" value="MetI-like"/>
    <property type="match status" value="1"/>
</dbReference>
<dbReference type="GO" id="GO:0015031">
    <property type="term" value="P:protein transport"/>
    <property type="evidence" value="ECO:0007669"/>
    <property type="project" value="UniProtKB-KW"/>
</dbReference>
<keyword evidence="3" id="KW-1003">Cell membrane</keyword>
<evidence type="ECO:0000313" key="14">
    <source>
        <dbReference type="Proteomes" id="UP000483765"/>
    </source>
</evidence>
<dbReference type="Pfam" id="PF12911">
    <property type="entry name" value="OppC_N"/>
    <property type="match status" value="1"/>
</dbReference>